<proteinExistence type="predicted"/>
<dbReference type="EMBL" id="WJXA01000004">
    <property type="protein sequence ID" value="KAF7146758.1"/>
    <property type="molecule type" value="Genomic_DNA"/>
</dbReference>
<dbReference type="GO" id="GO:2000694">
    <property type="term" value="P:regulation of phragmoplast microtubule organization"/>
    <property type="evidence" value="ECO:0007669"/>
    <property type="project" value="TreeGrafter"/>
</dbReference>
<comment type="caution">
    <text evidence="2">The sequence shown here is derived from an EMBL/GenBank/DDBJ whole genome shotgun (WGS) entry which is preliminary data.</text>
</comment>
<dbReference type="AlphaFoldDB" id="A0A834LST6"/>
<dbReference type="PANTHER" id="PTHR45096:SF1">
    <property type="entry name" value="PROTEIN NEDD1"/>
    <property type="match status" value="1"/>
</dbReference>
<dbReference type="GO" id="GO:0140496">
    <property type="term" value="F:gamma-tubulin complex binding"/>
    <property type="evidence" value="ECO:0007669"/>
    <property type="project" value="InterPro"/>
</dbReference>
<dbReference type="OrthoDB" id="1602884at2759"/>
<evidence type="ECO:0000313" key="2">
    <source>
        <dbReference type="EMBL" id="KAF7146758.1"/>
    </source>
</evidence>
<dbReference type="GO" id="GO:0000919">
    <property type="term" value="P:cell plate assembly"/>
    <property type="evidence" value="ECO:0007669"/>
    <property type="project" value="TreeGrafter"/>
</dbReference>
<dbReference type="GO" id="GO:0032467">
    <property type="term" value="P:positive regulation of cytokinesis"/>
    <property type="evidence" value="ECO:0007669"/>
    <property type="project" value="TreeGrafter"/>
</dbReference>
<dbReference type="InterPro" id="IPR044621">
    <property type="entry name" value="NEDD1"/>
</dbReference>
<feature type="region of interest" description="Disordered" evidence="1">
    <location>
        <begin position="36"/>
        <end position="75"/>
    </location>
</feature>
<dbReference type="GO" id="GO:0010968">
    <property type="term" value="P:regulation of microtubule nucleation"/>
    <property type="evidence" value="ECO:0007669"/>
    <property type="project" value="InterPro"/>
</dbReference>
<accession>A0A834LST6</accession>
<dbReference type="PANTHER" id="PTHR45096">
    <property type="entry name" value="PROTEIN NEDD1"/>
    <property type="match status" value="1"/>
</dbReference>
<evidence type="ECO:0000256" key="1">
    <source>
        <dbReference type="SAM" id="MobiDB-lite"/>
    </source>
</evidence>
<keyword evidence="3" id="KW-1185">Reference proteome</keyword>
<organism evidence="2 3">
    <name type="scientific">Rhododendron simsii</name>
    <name type="common">Sims's rhododendron</name>
    <dbReference type="NCBI Taxonomy" id="118357"/>
    <lineage>
        <taxon>Eukaryota</taxon>
        <taxon>Viridiplantae</taxon>
        <taxon>Streptophyta</taxon>
        <taxon>Embryophyta</taxon>
        <taxon>Tracheophyta</taxon>
        <taxon>Spermatophyta</taxon>
        <taxon>Magnoliopsida</taxon>
        <taxon>eudicotyledons</taxon>
        <taxon>Gunneridae</taxon>
        <taxon>Pentapetalae</taxon>
        <taxon>asterids</taxon>
        <taxon>Ericales</taxon>
        <taxon>Ericaceae</taxon>
        <taxon>Ericoideae</taxon>
        <taxon>Rhodoreae</taxon>
        <taxon>Rhododendron</taxon>
    </lineage>
</organism>
<protein>
    <submittedName>
        <fullName evidence="2">Uncharacterized protein</fullName>
    </submittedName>
</protein>
<gene>
    <name evidence="2" type="ORF">RHSIM_Rhsim04G0027700</name>
</gene>
<name>A0A834LST6_RHOSS</name>
<reference evidence="2" key="1">
    <citation type="submission" date="2019-11" db="EMBL/GenBank/DDBJ databases">
        <authorList>
            <person name="Liu Y."/>
            <person name="Hou J."/>
            <person name="Li T.-Q."/>
            <person name="Guan C.-H."/>
            <person name="Wu X."/>
            <person name="Wu H.-Z."/>
            <person name="Ling F."/>
            <person name="Zhang R."/>
            <person name="Shi X.-G."/>
            <person name="Ren J.-P."/>
            <person name="Chen E.-F."/>
            <person name="Sun J.-M."/>
        </authorList>
    </citation>
    <scope>NUCLEOTIDE SEQUENCE</scope>
    <source>
        <strain evidence="2">Adult_tree_wgs_1</strain>
        <tissue evidence="2">Leaves</tissue>
    </source>
</reference>
<dbReference type="GO" id="GO:0005828">
    <property type="term" value="C:kinetochore microtubule"/>
    <property type="evidence" value="ECO:0007669"/>
    <property type="project" value="TreeGrafter"/>
</dbReference>
<evidence type="ECO:0000313" key="3">
    <source>
        <dbReference type="Proteomes" id="UP000626092"/>
    </source>
</evidence>
<sequence length="240" mass="27410">MVNENNCTAETALLGGREIARRLRCRAHTPCRRHPFHSTVAAPSSKRDDSSITPPEAWGGERLSNKSTHHRPPGNWPSRFAMLMSTSLMSGIRINVFWIPRSCFVKKPNEYELPDKFKPNRARYSTYAERISTISSLSDRTASLLVRSPKTMKTGAEAKDVRWNVSQPQKIPSQNDTQEGSSFLLQLVRHALKETLASFRKLLLDDMRNLHIEVLRRFHMQEEKDDNYTCSSRGIKSADL</sequence>
<dbReference type="Proteomes" id="UP000626092">
    <property type="component" value="Unassembled WGS sequence"/>
</dbReference>
<dbReference type="GO" id="GO:0060236">
    <property type="term" value="P:regulation of mitotic spindle organization"/>
    <property type="evidence" value="ECO:0007669"/>
    <property type="project" value="TreeGrafter"/>
</dbReference>